<name>A0A0A9E2R2_ARUDO</name>
<proteinExistence type="predicted"/>
<accession>A0A0A9E2R2</accession>
<dbReference type="AlphaFoldDB" id="A0A0A9E2R2"/>
<reference evidence="1" key="2">
    <citation type="journal article" date="2015" name="Data Brief">
        <title>Shoot transcriptome of the giant reed, Arundo donax.</title>
        <authorList>
            <person name="Barrero R.A."/>
            <person name="Guerrero F.D."/>
            <person name="Moolhuijzen P."/>
            <person name="Goolsby J.A."/>
            <person name="Tidwell J."/>
            <person name="Bellgard S.E."/>
            <person name="Bellgard M.I."/>
        </authorList>
    </citation>
    <scope>NUCLEOTIDE SEQUENCE</scope>
    <source>
        <tissue evidence="1">Shoot tissue taken approximately 20 cm above the soil surface</tissue>
    </source>
</reference>
<organism evidence="1">
    <name type="scientific">Arundo donax</name>
    <name type="common">Giant reed</name>
    <name type="synonym">Donax arundinaceus</name>
    <dbReference type="NCBI Taxonomy" id="35708"/>
    <lineage>
        <taxon>Eukaryota</taxon>
        <taxon>Viridiplantae</taxon>
        <taxon>Streptophyta</taxon>
        <taxon>Embryophyta</taxon>
        <taxon>Tracheophyta</taxon>
        <taxon>Spermatophyta</taxon>
        <taxon>Magnoliopsida</taxon>
        <taxon>Liliopsida</taxon>
        <taxon>Poales</taxon>
        <taxon>Poaceae</taxon>
        <taxon>PACMAD clade</taxon>
        <taxon>Arundinoideae</taxon>
        <taxon>Arundineae</taxon>
        <taxon>Arundo</taxon>
    </lineage>
</organism>
<dbReference type="EMBL" id="GBRH01207618">
    <property type="protein sequence ID" value="JAD90277.1"/>
    <property type="molecule type" value="Transcribed_RNA"/>
</dbReference>
<sequence>MVLTMISVIVMQWLLMKKSLHLKKSLCMPATGFMSLKLKAGLQRKSLITW</sequence>
<protein>
    <submittedName>
        <fullName evidence="1">Uncharacterized protein</fullName>
    </submittedName>
</protein>
<reference evidence="1" key="1">
    <citation type="submission" date="2014-09" db="EMBL/GenBank/DDBJ databases">
        <authorList>
            <person name="Magalhaes I.L.F."/>
            <person name="Oliveira U."/>
            <person name="Santos F.R."/>
            <person name="Vidigal T.H.D.A."/>
            <person name="Brescovit A.D."/>
            <person name="Santos A.J."/>
        </authorList>
    </citation>
    <scope>NUCLEOTIDE SEQUENCE</scope>
    <source>
        <tissue evidence="1">Shoot tissue taken approximately 20 cm above the soil surface</tissue>
    </source>
</reference>
<evidence type="ECO:0000313" key="1">
    <source>
        <dbReference type="EMBL" id="JAD90277.1"/>
    </source>
</evidence>